<proteinExistence type="predicted"/>
<dbReference type="Proteomes" id="UP000075243">
    <property type="component" value="Chromosome 6"/>
</dbReference>
<keyword evidence="3" id="KW-1185">Reference proteome</keyword>
<sequence>MQVLWNGEALESFKPSRGIRQGDPLSPYIFVLCIERLFHLINVAVKQKLWRPIKLSKKGPELSYLAFADGLILFAEASMDQVEILKSCLDIFCESSGMKVSQENTRVYFSKNIGQTIKNEISSSLGYKRTDNLGKYLGVQLHHSRVSRRTLESVMEKVNSRLNQWKNKHLSFACRVTLSKSVLIAIPFYTMQIAYLPRNLCDEIDKKVRSFIWGQTRDNRGVHALAWSTLCKPKLEGGLGVREARLNNTSFMMKNCWQVLTQPYKLWVRVLRSKYAGGENMVPDFHNRKIASNTWRGICNAWENFKPFIAWSIGDGKTIKFWLDCWLESRTTLIKVVDMSLPYQEREKVLENYVGEDGNWSIEGI</sequence>
<evidence type="ECO:0000313" key="2">
    <source>
        <dbReference type="EMBL" id="KYP66806.1"/>
    </source>
</evidence>
<dbReference type="PROSITE" id="PS50878">
    <property type="entry name" value="RT_POL"/>
    <property type="match status" value="1"/>
</dbReference>
<reference evidence="2 3" key="1">
    <citation type="journal article" date="2012" name="Nat. Biotechnol.">
        <title>Draft genome sequence of pigeonpea (Cajanus cajan), an orphan legume crop of resource-poor farmers.</title>
        <authorList>
            <person name="Varshney R.K."/>
            <person name="Chen W."/>
            <person name="Li Y."/>
            <person name="Bharti A.K."/>
            <person name="Saxena R.K."/>
            <person name="Schlueter J.A."/>
            <person name="Donoghue M.T."/>
            <person name="Azam S."/>
            <person name="Fan G."/>
            <person name="Whaley A.M."/>
            <person name="Farmer A.D."/>
            <person name="Sheridan J."/>
            <person name="Iwata A."/>
            <person name="Tuteja R."/>
            <person name="Penmetsa R.V."/>
            <person name="Wu W."/>
            <person name="Upadhyaya H.D."/>
            <person name="Yang S.P."/>
            <person name="Shah T."/>
            <person name="Saxena K.B."/>
            <person name="Michael T."/>
            <person name="McCombie W.R."/>
            <person name="Yang B."/>
            <person name="Zhang G."/>
            <person name="Yang H."/>
            <person name="Wang J."/>
            <person name="Spillane C."/>
            <person name="Cook D.R."/>
            <person name="May G.D."/>
            <person name="Xu X."/>
            <person name="Jackson S.A."/>
        </authorList>
    </citation>
    <scope>NUCLEOTIDE SEQUENCE [LARGE SCALE GENOMIC DNA]</scope>
    <source>
        <strain evidence="3">cv. Asha</strain>
    </source>
</reference>
<evidence type="ECO:0000313" key="3">
    <source>
        <dbReference type="Proteomes" id="UP000075243"/>
    </source>
</evidence>
<dbReference type="InterPro" id="IPR000477">
    <property type="entry name" value="RT_dom"/>
</dbReference>
<dbReference type="AlphaFoldDB" id="A0A151TIJ8"/>
<protein>
    <submittedName>
        <fullName evidence="2">Ribonuclease H protein At1g65750 family</fullName>
    </submittedName>
</protein>
<dbReference type="EMBL" id="CM003608">
    <property type="protein sequence ID" value="KYP66806.1"/>
    <property type="molecule type" value="Genomic_DNA"/>
</dbReference>
<dbReference type="Pfam" id="PF00078">
    <property type="entry name" value="RVT_1"/>
    <property type="match status" value="1"/>
</dbReference>
<organism evidence="2 3">
    <name type="scientific">Cajanus cajan</name>
    <name type="common">Pigeon pea</name>
    <name type="synonym">Cajanus indicus</name>
    <dbReference type="NCBI Taxonomy" id="3821"/>
    <lineage>
        <taxon>Eukaryota</taxon>
        <taxon>Viridiplantae</taxon>
        <taxon>Streptophyta</taxon>
        <taxon>Embryophyta</taxon>
        <taxon>Tracheophyta</taxon>
        <taxon>Spermatophyta</taxon>
        <taxon>Magnoliopsida</taxon>
        <taxon>eudicotyledons</taxon>
        <taxon>Gunneridae</taxon>
        <taxon>Pentapetalae</taxon>
        <taxon>rosids</taxon>
        <taxon>fabids</taxon>
        <taxon>Fabales</taxon>
        <taxon>Fabaceae</taxon>
        <taxon>Papilionoideae</taxon>
        <taxon>50 kb inversion clade</taxon>
        <taxon>NPAAA clade</taxon>
        <taxon>indigoferoid/millettioid clade</taxon>
        <taxon>Phaseoleae</taxon>
        <taxon>Cajanus</taxon>
    </lineage>
</organism>
<dbReference type="Gramene" id="C.cajan_12725.t">
    <property type="protein sequence ID" value="C.cajan_12725.t.cds1"/>
    <property type="gene ID" value="C.cajan_12725"/>
</dbReference>
<feature type="domain" description="Reverse transcriptase" evidence="1">
    <location>
        <begin position="1"/>
        <end position="141"/>
    </location>
</feature>
<dbReference type="PANTHER" id="PTHR33116:SF70">
    <property type="entry name" value="NON-LTR RETROELEMENT REVERSE TRANSCRIPTASE-LIKE PROTEIN"/>
    <property type="match status" value="1"/>
</dbReference>
<dbReference type="STRING" id="3821.A0A151TIJ8"/>
<accession>A0A151TIJ8</accession>
<dbReference type="PANTHER" id="PTHR33116">
    <property type="entry name" value="REVERSE TRANSCRIPTASE ZINC-BINDING DOMAIN-CONTAINING PROTEIN-RELATED-RELATED"/>
    <property type="match status" value="1"/>
</dbReference>
<name>A0A151TIJ8_CAJCA</name>
<gene>
    <name evidence="2" type="ORF">KK1_013117</name>
</gene>
<evidence type="ECO:0000259" key="1">
    <source>
        <dbReference type="PROSITE" id="PS50878"/>
    </source>
</evidence>